<dbReference type="PANTHER" id="PTHR35446">
    <property type="entry name" value="SI:CH211-175M2.5"/>
    <property type="match status" value="1"/>
</dbReference>
<comment type="caution">
    <text evidence="1">The sequence shown here is derived from an EMBL/GenBank/DDBJ whole genome shotgun (WGS) entry which is preliminary data.</text>
</comment>
<organism evidence="1 2">
    <name type="scientific">Leifsonella bigeumensis</name>
    <dbReference type="NCBI Taxonomy" id="433643"/>
    <lineage>
        <taxon>Bacteria</taxon>
        <taxon>Bacillati</taxon>
        <taxon>Actinomycetota</taxon>
        <taxon>Actinomycetes</taxon>
        <taxon>Micrococcales</taxon>
        <taxon>Microbacteriaceae</taxon>
        <taxon>Leifsonella</taxon>
    </lineage>
</organism>
<evidence type="ECO:0000313" key="2">
    <source>
        <dbReference type="Proteomes" id="UP001501004"/>
    </source>
</evidence>
<accession>A0ABP7FX55</accession>
<dbReference type="Gene3D" id="1.20.1290.10">
    <property type="entry name" value="AhpD-like"/>
    <property type="match status" value="1"/>
</dbReference>
<evidence type="ECO:0000313" key="1">
    <source>
        <dbReference type="EMBL" id="GAA3746530.1"/>
    </source>
</evidence>
<sequence>MRAAVRVHTVRMGYLSIPDPVSDETARSYEIDRARVGYVPNYAKAFAGRPDVYAAWRGLNGAIKANMPPRTYELATLAAASRLRSSYCALAHGQILADDLIGAPAVEAIMRDSSGAQVPPLDREIMALADRVAGGAAEISETDLQPLRDLGLTDAEIFDVILAASARCFFSSVLEASGTEPDAEYASLDPALREALTVGRPIAEG</sequence>
<name>A0ABP7FX55_9MICO</name>
<keyword evidence="2" id="KW-1185">Reference proteome</keyword>
<dbReference type="Proteomes" id="UP001501004">
    <property type="component" value="Unassembled WGS sequence"/>
</dbReference>
<dbReference type="SUPFAM" id="SSF69118">
    <property type="entry name" value="AhpD-like"/>
    <property type="match status" value="1"/>
</dbReference>
<reference evidence="2" key="1">
    <citation type="journal article" date="2019" name="Int. J. Syst. Evol. Microbiol.">
        <title>The Global Catalogue of Microorganisms (GCM) 10K type strain sequencing project: providing services to taxonomists for standard genome sequencing and annotation.</title>
        <authorList>
            <consortium name="The Broad Institute Genomics Platform"/>
            <consortium name="The Broad Institute Genome Sequencing Center for Infectious Disease"/>
            <person name="Wu L."/>
            <person name="Ma J."/>
        </authorList>
    </citation>
    <scope>NUCLEOTIDE SEQUENCE [LARGE SCALE GENOMIC DNA]</scope>
    <source>
        <strain evidence="2">JCM 16949</strain>
    </source>
</reference>
<dbReference type="EMBL" id="BAABAE010000003">
    <property type="protein sequence ID" value="GAA3746530.1"/>
    <property type="molecule type" value="Genomic_DNA"/>
</dbReference>
<gene>
    <name evidence="1" type="ORF">GCM10022239_22630</name>
</gene>
<dbReference type="InterPro" id="IPR029032">
    <property type="entry name" value="AhpD-like"/>
</dbReference>
<protein>
    <recommendedName>
        <fullName evidence="3">Peroxidase-related enzyme</fullName>
    </recommendedName>
</protein>
<evidence type="ECO:0008006" key="3">
    <source>
        <dbReference type="Google" id="ProtNLM"/>
    </source>
</evidence>
<proteinExistence type="predicted"/>
<dbReference type="PANTHER" id="PTHR35446:SF2">
    <property type="entry name" value="CARBOXYMUCONOLACTONE DECARBOXYLASE-LIKE DOMAIN-CONTAINING PROTEIN"/>
    <property type="match status" value="1"/>
</dbReference>